<sequence>MSKYSEYHHAFTSTVTHLREINQVLILLKNAKRKREELVPGYVGNKKSNINLTNSMIELAKQRYEVAIQYINASGIMPTDWIPSFEELKNIAETAEDRDT</sequence>
<dbReference type="EMBL" id="VWMK01000004">
    <property type="protein sequence ID" value="KAA3768006.1"/>
    <property type="molecule type" value="Genomic_DNA"/>
</dbReference>
<comment type="caution">
    <text evidence="1">The sequence shown here is derived from an EMBL/GenBank/DDBJ whole genome shotgun (WGS) entry which is preliminary data.</text>
</comment>
<evidence type="ECO:0000313" key="2">
    <source>
        <dbReference type="Proteomes" id="UP000422221"/>
    </source>
</evidence>
<organism evidence="1 2">
    <name type="scientific">Bacteroides salyersiae</name>
    <dbReference type="NCBI Taxonomy" id="291644"/>
    <lineage>
        <taxon>Bacteria</taxon>
        <taxon>Pseudomonadati</taxon>
        <taxon>Bacteroidota</taxon>
        <taxon>Bacteroidia</taxon>
        <taxon>Bacteroidales</taxon>
        <taxon>Bacteroidaceae</taxon>
        <taxon>Bacteroides</taxon>
    </lineage>
</organism>
<name>A0A7J4XM00_9BACE</name>
<dbReference type="RefSeq" id="WP_130058340.1">
    <property type="nucleotide sequence ID" value="NZ_RCXT01000003.1"/>
</dbReference>
<protein>
    <submittedName>
        <fullName evidence="1">Uncharacterized protein</fullName>
    </submittedName>
</protein>
<accession>A0A7J4XM00</accession>
<gene>
    <name evidence="1" type="ORF">F3F73_06315</name>
</gene>
<proteinExistence type="predicted"/>
<evidence type="ECO:0000313" key="1">
    <source>
        <dbReference type="EMBL" id="KAA3768006.1"/>
    </source>
</evidence>
<dbReference type="Proteomes" id="UP000422221">
    <property type="component" value="Unassembled WGS sequence"/>
</dbReference>
<dbReference type="AlphaFoldDB" id="A0A7J4XM00"/>
<reference evidence="1 2" key="1">
    <citation type="journal article" date="2019" name="Nat. Med.">
        <title>A library of human gut bacterial isolates paired with longitudinal multiomics data enables mechanistic microbiome research.</title>
        <authorList>
            <person name="Poyet M."/>
            <person name="Groussin M."/>
            <person name="Gibbons S.M."/>
            <person name="Avila-Pacheco J."/>
            <person name="Jiang X."/>
            <person name="Kearney S.M."/>
            <person name="Perrotta A.R."/>
            <person name="Berdy B."/>
            <person name="Zhao S."/>
            <person name="Lieberman T.D."/>
            <person name="Swanson P.K."/>
            <person name="Smith M."/>
            <person name="Roesemann S."/>
            <person name="Alexander J.E."/>
            <person name="Rich S.A."/>
            <person name="Livny J."/>
            <person name="Vlamakis H."/>
            <person name="Clish C."/>
            <person name="Bullock K."/>
            <person name="Deik A."/>
            <person name="Scott J."/>
            <person name="Pierce K.A."/>
            <person name="Xavier R.J."/>
            <person name="Alm E.J."/>
        </authorList>
    </citation>
    <scope>NUCLEOTIDE SEQUENCE [LARGE SCALE GENOMIC DNA]</scope>
    <source>
        <strain evidence="1 2">BIOML-A10</strain>
    </source>
</reference>